<gene>
    <name evidence="1" type="ORF">E2562_035681</name>
</gene>
<comment type="caution">
    <text evidence="1">The sequence shown here is derived from an EMBL/GenBank/DDBJ whole genome shotgun (WGS) entry which is preliminary data.</text>
</comment>
<sequence>MLQGRTGQFGSMGQNREGETYIEERQASVENSVEKTHHMKVKSLVTIRKEIFFQTLTFDAN</sequence>
<dbReference type="AlphaFoldDB" id="A0A6G1CVC7"/>
<evidence type="ECO:0000313" key="1">
    <source>
        <dbReference type="EMBL" id="KAF0904575.1"/>
    </source>
</evidence>
<dbReference type="EMBL" id="SPHZ02000008">
    <property type="protein sequence ID" value="KAF0904575.1"/>
    <property type="molecule type" value="Genomic_DNA"/>
</dbReference>
<dbReference type="Proteomes" id="UP000479710">
    <property type="component" value="Unassembled WGS sequence"/>
</dbReference>
<organism evidence="1 2">
    <name type="scientific">Oryza meyeriana var. granulata</name>
    <dbReference type="NCBI Taxonomy" id="110450"/>
    <lineage>
        <taxon>Eukaryota</taxon>
        <taxon>Viridiplantae</taxon>
        <taxon>Streptophyta</taxon>
        <taxon>Embryophyta</taxon>
        <taxon>Tracheophyta</taxon>
        <taxon>Spermatophyta</taxon>
        <taxon>Magnoliopsida</taxon>
        <taxon>Liliopsida</taxon>
        <taxon>Poales</taxon>
        <taxon>Poaceae</taxon>
        <taxon>BOP clade</taxon>
        <taxon>Oryzoideae</taxon>
        <taxon>Oryzeae</taxon>
        <taxon>Oryzinae</taxon>
        <taxon>Oryza</taxon>
        <taxon>Oryza meyeriana</taxon>
    </lineage>
</organism>
<evidence type="ECO:0000313" key="2">
    <source>
        <dbReference type="Proteomes" id="UP000479710"/>
    </source>
</evidence>
<protein>
    <submittedName>
        <fullName evidence="1">Uncharacterized protein</fullName>
    </submittedName>
</protein>
<name>A0A6G1CVC7_9ORYZ</name>
<proteinExistence type="predicted"/>
<reference evidence="1 2" key="1">
    <citation type="submission" date="2019-11" db="EMBL/GenBank/DDBJ databases">
        <title>Whole genome sequence of Oryza granulata.</title>
        <authorList>
            <person name="Li W."/>
        </authorList>
    </citation>
    <scope>NUCLEOTIDE SEQUENCE [LARGE SCALE GENOMIC DNA]</scope>
    <source>
        <strain evidence="2">cv. Menghai</strain>
        <tissue evidence="1">Leaf</tissue>
    </source>
</reference>
<accession>A0A6G1CVC7</accession>
<keyword evidence="2" id="KW-1185">Reference proteome</keyword>